<keyword evidence="1" id="KW-0812">Transmembrane</keyword>
<feature type="transmembrane region" description="Helical" evidence="1">
    <location>
        <begin position="123"/>
        <end position="144"/>
    </location>
</feature>
<dbReference type="RefSeq" id="WP_090772468.1">
    <property type="nucleotide sequence ID" value="NZ_FNFB01000030.1"/>
</dbReference>
<keyword evidence="1" id="KW-1133">Transmembrane helix</keyword>
<feature type="transmembrane region" description="Helical" evidence="1">
    <location>
        <begin position="82"/>
        <end position="103"/>
    </location>
</feature>
<organism evidence="2 3">
    <name type="scientific">Nonomuraea maritima</name>
    <dbReference type="NCBI Taxonomy" id="683260"/>
    <lineage>
        <taxon>Bacteria</taxon>
        <taxon>Bacillati</taxon>
        <taxon>Actinomycetota</taxon>
        <taxon>Actinomycetes</taxon>
        <taxon>Streptosporangiales</taxon>
        <taxon>Streptosporangiaceae</taxon>
        <taxon>Nonomuraea</taxon>
    </lineage>
</organism>
<accession>A0A1G9N8W0</accession>
<name>A0A1G9N8W0_9ACTN</name>
<protein>
    <recommendedName>
        <fullName evidence="4">Lipoprotein</fullName>
    </recommendedName>
</protein>
<evidence type="ECO:0000313" key="2">
    <source>
        <dbReference type="EMBL" id="SDL82962.1"/>
    </source>
</evidence>
<evidence type="ECO:0008006" key="4">
    <source>
        <dbReference type="Google" id="ProtNLM"/>
    </source>
</evidence>
<reference evidence="2 3" key="1">
    <citation type="submission" date="2016-10" db="EMBL/GenBank/DDBJ databases">
        <authorList>
            <person name="de Groot N.N."/>
        </authorList>
    </citation>
    <scope>NUCLEOTIDE SEQUENCE [LARGE SCALE GENOMIC DNA]</scope>
    <source>
        <strain evidence="2 3">CGMCC 4.5681</strain>
    </source>
</reference>
<sequence length="154" mass="16838">MKWRSAYGAGPWHLVGLAACFAVAGYAATRVVGAGILIGFAVWFIGAVILHDLVLWPLYSVADGVLRRGVVRTRPPRRRPAVVNHVRVPVALSGLLLLVWFPLVLGRSEGNYRSAVGLSTSPYFARWLFVALALFVVSGVIYAVRWWAAGRSDH</sequence>
<keyword evidence="3" id="KW-1185">Reference proteome</keyword>
<gene>
    <name evidence="2" type="ORF">SAMN05421874_13027</name>
</gene>
<dbReference type="STRING" id="683260.SAMN05421874_13027"/>
<evidence type="ECO:0000313" key="3">
    <source>
        <dbReference type="Proteomes" id="UP000198683"/>
    </source>
</evidence>
<dbReference type="PROSITE" id="PS51257">
    <property type="entry name" value="PROKAR_LIPOPROTEIN"/>
    <property type="match status" value="1"/>
</dbReference>
<dbReference type="Proteomes" id="UP000198683">
    <property type="component" value="Unassembled WGS sequence"/>
</dbReference>
<dbReference type="OrthoDB" id="4464568at2"/>
<evidence type="ECO:0000256" key="1">
    <source>
        <dbReference type="SAM" id="Phobius"/>
    </source>
</evidence>
<proteinExistence type="predicted"/>
<dbReference type="AlphaFoldDB" id="A0A1G9N8W0"/>
<dbReference type="EMBL" id="FNFB01000030">
    <property type="protein sequence ID" value="SDL82962.1"/>
    <property type="molecule type" value="Genomic_DNA"/>
</dbReference>
<feature type="transmembrane region" description="Helical" evidence="1">
    <location>
        <begin position="12"/>
        <end position="29"/>
    </location>
</feature>
<keyword evidence="1" id="KW-0472">Membrane</keyword>
<feature type="transmembrane region" description="Helical" evidence="1">
    <location>
        <begin position="35"/>
        <end position="61"/>
    </location>
</feature>